<sequence>MKKQMMKTSVLAAVLLSMGMGMAHASGGATVNVLATIGASTCDLNVTGTDIAGNNGSYTLDMGTVTQSNIGTDIATAHSLGKDLEVKLANCSNKMGNVTNSTKFTPSQDIQVQVLGQTLTGNDKIFNANAKADVGVAVYDTTNNAMTKATPIIIAADAKEFDPASPTDGEGMKKFKVALVSKSKTTVPAAQEVIAPVTFQVVYK</sequence>
<accession>A0A022PJ88</accession>
<dbReference type="PATRIC" id="fig|1393736.3.peg.2512"/>
<keyword evidence="3" id="KW-1185">Reference proteome</keyword>
<evidence type="ECO:0000313" key="2">
    <source>
        <dbReference type="EMBL" id="EYU14993.1"/>
    </source>
</evidence>
<comment type="caution">
    <text evidence="2">The sequence shown here is derived from an EMBL/GenBank/DDBJ whole genome shotgun (WGS) entry which is preliminary data.</text>
</comment>
<feature type="signal peptide" evidence="1">
    <location>
        <begin position="1"/>
        <end position="25"/>
    </location>
</feature>
<dbReference type="RefSeq" id="WP_036779320.1">
    <property type="nucleotide sequence ID" value="NZ_CAWLTM010000081.1"/>
</dbReference>
<dbReference type="EMBL" id="JFGV01000034">
    <property type="protein sequence ID" value="EYU14993.1"/>
    <property type="molecule type" value="Genomic_DNA"/>
</dbReference>
<evidence type="ECO:0000256" key="1">
    <source>
        <dbReference type="SAM" id="SignalP"/>
    </source>
</evidence>
<reference evidence="2 3" key="1">
    <citation type="submission" date="2014-03" db="EMBL/GenBank/DDBJ databases">
        <title>Draft Genome of Photorhabdus luminescens BA1, an Egyptian Isolate.</title>
        <authorList>
            <person name="Ghazal S."/>
            <person name="Hurst S.G.IV."/>
            <person name="Morris K."/>
            <person name="Thomas K."/>
            <person name="Tisa L.S."/>
        </authorList>
    </citation>
    <scope>NUCLEOTIDE SEQUENCE [LARGE SCALE GENOMIC DNA]</scope>
    <source>
        <strain evidence="2 3">BA1</strain>
    </source>
</reference>
<name>A0A022PJ88_9GAMM</name>
<protein>
    <submittedName>
        <fullName evidence="2">P pilus assembly protein, pilin FimA</fullName>
    </submittedName>
</protein>
<organism evidence="2 3">
    <name type="scientific">Photorhabdus aegyptia</name>
    <dbReference type="NCBI Taxonomy" id="2805098"/>
    <lineage>
        <taxon>Bacteria</taxon>
        <taxon>Pseudomonadati</taxon>
        <taxon>Pseudomonadota</taxon>
        <taxon>Gammaproteobacteria</taxon>
        <taxon>Enterobacterales</taxon>
        <taxon>Morganellaceae</taxon>
        <taxon>Photorhabdus</taxon>
    </lineage>
</organism>
<gene>
    <name evidence="2" type="ORF">BA1DRAFT_02461</name>
</gene>
<dbReference type="Proteomes" id="UP000023464">
    <property type="component" value="Unassembled WGS sequence"/>
</dbReference>
<dbReference type="Gene3D" id="2.60.40.1090">
    <property type="entry name" value="Fimbrial-type adhesion domain"/>
    <property type="match status" value="1"/>
</dbReference>
<keyword evidence="1" id="KW-0732">Signal</keyword>
<dbReference type="InterPro" id="IPR050263">
    <property type="entry name" value="Bact_Fimbrial_Adh_Pro"/>
</dbReference>
<proteinExistence type="predicted"/>
<dbReference type="GO" id="GO:0043709">
    <property type="term" value="P:cell adhesion involved in single-species biofilm formation"/>
    <property type="evidence" value="ECO:0007669"/>
    <property type="project" value="TreeGrafter"/>
</dbReference>
<dbReference type="PANTHER" id="PTHR33420:SF12">
    <property type="entry name" value="FIMBRIN-LIKE PROTEIN FIMI-RELATED"/>
    <property type="match status" value="1"/>
</dbReference>
<dbReference type="InterPro" id="IPR036937">
    <property type="entry name" value="Adhesion_dom_fimbrial_sf"/>
</dbReference>
<dbReference type="PANTHER" id="PTHR33420">
    <property type="entry name" value="FIMBRIAL SUBUNIT ELFA-RELATED"/>
    <property type="match status" value="1"/>
</dbReference>
<dbReference type="SUPFAM" id="SSF49401">
    <property type="entry name" value="Bacterial adhesins"/>
    <property type="match status" value="1"/>
</dbReference>
<feature type="chain" id="PRO_5001503426" evidence="1">
    <location>
        <begin position="26"/>
        <end position="204"/>
    </location>
</feature>
<dbReference type="AlphaFoldDB" id="A0A022PJ88"/>
<evidence type="ECO:0000313" key="3">
    <source>
        <dbReference type="Proteomes" id="UP000023464"/>
    </source>
</evidence>
<dbReference type="GO" id="GO:0009289">
    <property type="term" value="C:pilus"/>
    <property type="evidence" value="ECO:0007669"/>
    <property type="project" value="InterPro"/>
</dbReference>
<dbReference type="InterPro" id="IPR008966">
    <property type="entry name" value="Adhesion_dom_sf"/>
</dbReference>